<evidence type="ECO:0000313" key="6">
    <source>
        <dbReference type="EMBL" id="KKM18111.1"/>
    </source>
</evidence>
<dbReference type="GO" id="GO:0008170">
    <property type="term" value="F:N-methyltransferase activity"/>
    <property type="evidence" value="ECO:0007669"/>
    <property type="project" value="InterPro"/>
</dbReference>
<accession>A0A0F9HRV5</accession>
<evidence type="ECO:0000256" key="3">
    <source>
        <dbReference type="ARBA" id="ARBA00022679"/>
    </source>
</evidence>
<dbReference type="Pfam" id="PF01555">
    <property type="entry name" value="N6_N4_Mtase"/>
    <property type="match status" value="1"/>
</dbReference>
<sequence>MPVLNWKGKKESKEFTSKNYNVKPFHILDIYPSIQFDPKSEDNWQNLLVWGDNKEVMNKLLEEFENKISLIYIDPPFGTGGEFNLKIQIGDNGKYIDNIAYKDKWKDGIGSYLSFIYERLILMKDLLSNEGSIYIHLDWHVSHYLRVILDEIFGNENFRNEIIWAYPAASAKTKRFFVRSYDTLLFYSKSNKYTFNDNPKIYMEYSNRVKNALKRDDKGIFYYRGGSHDGKKLSRKVYVEHEGVFPRDVWNDIPYIRANTSEYQGFSTQKPERLLKRIILASSNKNDLIADFFCGSGTTLAVAEKLERRWIGCDLNRKAIHMSRKRILNISKSNDIMNWKELYQKSPRPFKIITLEKKYDLPSIPNEFLASGTQSNEILKQIKTPKLDVTIRKHNREIIVELLNYSVPFINIISKKVKEKITSFSDWID</sequence>
<keyword evidence="3" id="KW-0808">Transferase</keyword>
<dbReference type="GO" id="GO:0003677">
    <property type="term" value="F:DNA binding"/>
    <property type="evidence" value="ECO:0007669"/>
    <property type="project" value="InterPro"/>
</dbReference>
<dbReference type="InterPro" id="IPR029063">
    <property type="entry name" value="SAM-dependent_MTases_sf"/>
</dbReference>
<name>A0A0F9HRV5_9ZZZZ</name>
<keyword evidence="2" id="KW-0489">Methyltransferase</keyword>
<dbReference type="SUPFAM" id="SSF53335">
    <property type="entry name" value="S-adenosyl-L-methionine-dependent methyltransferases"/>
    <property type="match status" value="1"/>
</dbReference>
<dbReference type="Gene3D" id="3.40.50.150">
    <property type="entry name" value="Vaccinia Virus protein VP39"/>
    <property type="match status" value="1"/>
</dbReference>
<dbReference type="PROSITE" id="PS00092">
    <property type="entry name" value="N6_MTASE"/>
    <property type="match status" value="1"/>
</dbReference>
<feature type="non-terminal residue" evidence="6">
    <location>
        <position position="429"/>
    </location>
</feature>
<protein>
    <recommendedName>
        <fullName evidence="5">DNA methylase N-4/N-6 domain-containing protein</fullName>
    </recommendedName>
</protein>
<dbReference type="PANTHER" id="PTHR13370">
    <property type="entry name" value="RNA METHYLASE-RELATED"/>
    <property type="match status" value="1"/>
</dbReference>
<dbReference type="GO" id="GO:0005737">
    <property type="term" value="C:cytoplasm"/>
    <property type="evidence" value="ECO:0007669"/>
    <property type="project" value="TreeGrafter"/>
</dbReference>
<comment type="caution">
    <text evidence="6">The sequence shown here is derived from an EMBL/GenBank/DDBJ whole genome shotgun (WGS) entry which is preliminary data.</text>
</comment>
<dbReference type="AlphaFoldDB" id="A0A0F9HRV5"/>
<dbReference type="PANTHER" id="PTHR13370:SF24">
    <property type="entry name" value="TYPE III RESTRICTION-MODIFICATION ENZYME STYLTI MOD SUBUNIT"/>
    <property type="match status" value="1"/>
</dbReference>
<evidence type="ECO:0000259" key="5">
    <source>
        <dbReference type="Pfam" id="PF01555"/>
    </source>
</evidence>
<organism evidence="6">
    <name type="scientific">marine sediment metagenome</name>
    <dbReference type="NCBI Taxonomy" id="412755"/>
    <lineage>
        <taxon>unclassified sequences</taxon>
        <taxon>metagenomes</taxon>
        <taxon>ecological metagenomes</taxon>
    </lineage>
</organism>
<dbReference type="GO" id="GO:0032259">
    <property type="term" value="P:methylation"/>
    <property type="evidence" value="ECO:0007669"/>
    <property type="project" value="UniProtKB-KW"/>
</dbReference>
<proteinExistence type="inferred from homology"/>
<keyword evidence="4" id="KW-0949">S-adenosyl-L-methionine</keyword>
<dbReference type="EMBL" id="LAZR01014294">
    <property type="protein sequence ID" value="KKM18111.1"/>
    <property type="molecule type" value="Genomic_DNA"/>
</dbReference>
<evidence type="ECO:0000256" key="4">
    <source>
        <dbReference type="ARBA" id="ARBA00022691"/>
    </source>
</evidence>
<feature type="domain" description="DNA methylase N-4/N-6" evidence="5">
    <location>
        <begin position="68"/>
        <end position="323"/>
    </location>
</feature>
<reference evidence="6" key="1">
    <citation type="journal article" date="2015" name="Nature">
        <title>Complex archaea that bridge the gap between prokaryotes and eukaryotes.</title>
        <authorList>
            <person name="Spang A."/>
            <person name="Saw J.H."/>
            <person name="Jorgensen S.L."/>
            <person name="Zaremba-Niedzwiedzka K."/>
            <person name="Martijn J."/>
            <person name="Lind A.E."/>
            <person name="van Eijk R."/>
            <person name="Schleper C."/>
            <person name="Guy L."/>
            <person name="Ettema T.J."/>
        </authorList>
    </citation>
    <scope>NUCLEOTIDE SEQUENCE</scope>
</reference>
<evidence type="ECO:0000256" key="1">
    <source>
        <dbReference type="ARBA" id="ARBA00006594"/>
    </source>
</evidence>
<dbReference type="InterPro" id="IPR002052">
    <property type="entry name" value="DNA_methylase_N6_adenine_CS"/>
</dbReference>
<dbReference type="PRINTS" id="PR00506">
    <property type="entry name" value="D21N6MTFRASE"/>
</dbReference>
<comment type="similarity">
    <text evidence="1">Belongs to the N(4)/N(6)-methyltransferase family.</text>
</comment>
<dbReference type="InterPro" id="IPR002941">
    <property type="entry name" value="DNA_methylase_N4/N6"/>
</dbReference>
<evidence type="ECO:0000256" key="2">
    <source>
        <dbReference type="ARBA" id="ARBA00022603"/>
    </source>
</evidence>
<gene>
    <name evidence="6" type="ORF">LCGC14_1669000</name>
</gene>
<dbReference type="InterPro" id="IPR002295">
    <property type="entry name" value="N4/N6-MTase_EcoPI_Mod-like"/>
</dbReference>